<comment type="caution">
    <text evidence="12">The sequence shown here is derived from an EMBL/GenBank/DDBJ whole genome shotgun (WGS) entry which is preliminary data.</text>
</comment>
<dbReference type="NCBIfam" id="NF003465">
    <property type="entry name" value="PRK05089.1"/>
    <property type="match status" value="1"/>
</dbReference>
<keyword evidence="9 10" id="KW-0472">Membrane</keyword>
<dbReference type="GO" id="GO:0005507">
    <property type="term" value="F:copper ion binding"/>
    <property type="evidence" value="ECO:0007669"/>
    <property type="project" value="InterPro"/>
</dbReference>
<evidence type="ECO:0000256" key="3">
    <source>
        <dbReference type="ARBA" id="ARBA00009620"/>
    </source>
</evidence>
<dbReference type="Pfam" id="PF04442">
    <property type="entry name" value="CtaG_Cox11"/>
    <property type="match status" value="1"/>
</dbReference>
<gene>
    <name evidence="10 12" type="primary">ctaG</name>
    <name evidence="12" type="ORF">GCM10011529_23130</name>
</gene>
<evidence type="ECO:0000256" key="9">
    <source>
        <dbReference type="ARBA" id="ARBA00023136"/>
    </source>
</evidence>
<dbReference type="Gene3D" id="2.60.370.10">
    <property type="entry name" value="Ctag/Cox11"/>
    <property type="match status" value="1"/>
</dbReference>
<dbReference type="EMBL" id="BMJM01000008">
    <property type="protein sequence ID" value="GGE16085.1"/>
    <property type="molecule type" value="Genomic_DNA"/>
</dbReference>
<evidence type="ECO:0000256" key="11">
    <source>
        <dbReference type="SAM" id="MobiDB-lite"/>
    </source>
</evidence>
<evidence type="ECO:0000256" key="4">
    <source>
        <dbReference type="ARBA" id="ARBA00015384"/>
    </source>
</evidence>
<evidence type="ECO:0000256" key="10">
    <source>
        <dbReference type="HAMAP-Rule" id="MF_00155"/>
    </source>
</evidence>
<accession>A0A916ZVM2</accession>
<keyword evidence="6 10" id="KW-0735">Signal-anchor</keyword>
<feature type="region of interest" description="Disordered" evidence="11">
    <location>
        <begin position="192"/>
        <end position="214"/>
    </location>
</feature>
<feature type="topological domain" description="Cytoplasmic" evidence="10">
    <location>
        <begin position="1"/>
        <end position="8"/>
    </location>
</feature>
<reference evidence="12" key="2">
    <citation type="submission" date="2020-09" db="EMBL/GenBank/DDBJ databases">
        <authorList>
            <person name="Sun Q."/>
            <person name="Zhou Y."/>
        </authorList>
    </citation>
    <scope>NUCLEOTIDE SEQUENCE</scope>
    <source>
        <strain evidence="12">CGMCC 1.15519</strain>
    </source>
</reference>
<evidence type="ECO:0000256" key="2">
    <source>
        <dbReference type="ARBA" id="ARBA00004382"/>
    </source>
</evidence>
<dbReference type="PANTHER" id="PTHR21320:SF3">
    <property type="entry name" value="CYTOCHROME C OXIDASE ASSEMBLY PROTEIN COX11, MITOCHONDRIAL-RELATED"/>
    <property type="match status" value="1"/>
</dbReference>
<keyword evidence="7 10" id="KW-1133">Transmembrane helix</keyword>
<dbReference type="AlphaFoldDB" id="A0A916ZVM2"/>
<evidence type="ECO:0000256" key="5">
    <source>
        <dbReference type="ARBA" id="ARBA00022692"/>
    </source>
</evidence>
<dbReference type="PANTHER" id="PTHR21320">
    <property type="entry name" value="CYTOCHROME C OXIDASE ASSEMBLY PROTEIN COX11-RELATED"/>
    <property type="match status" value="1"/>
</dbReference>
<dbReference type="GO" id="GO:0005886">
    <property type="term" value="C:plasma membrane"/>
    <property type="evidence" value="ECO:0007669"/>
    <property type="project" value="UniProtKB-SubCell"/>
</dbReference>
<dbReference type="InterPro" id="IPR023471">
    <property type="entry name" value="CtaG/Cox11_dom_sf"/>
</dbReference>
<comment type="subcellular location">
    <subcellularLocation>
        <location evidence="2 10">Cell inner membrane</location>
        <topology evidence="2 10">Single-pass type II membrane protein</topology>
        <orientation evidence="2 10">Periplasmic side</orientation>
    </subcellularLocation>
</comment>
<keyword evidence="5 10" id="KW-0812">Transmembrane</keyword>
<proteinExistence type="inferred from homology"/>
<sequence>MTDAALHRAKRRTGLLTALMAVAMIGLAYASVPLYRLFCQATGFGGTTGRSEAAAIPDASHLNALGGRTIKIRFDSNVSPGMPWTFSPVNRDQKIKIGEKRLAYYTATNLSAAPTTGRAIFNVSPDTAGQYFRKIECFCFTEQTLAAGETVQMPVTYFIDPAILDDPDAKKIDEITLSYTFFPVDNPEAKPVSASLNAASPAQGAKLQPSDNRG</sequence>
<dbReference type="RefSeq" id="WP_188763123.1">
    <property type="nucleotide sequence ID" value="NZ_BMJM01000008.1"/>
</dbReference>
<keyword evidence="10" id="KW-0997">Cell inner membrane</keyword>
<evidence type="ECO:0000256" key="8">
    <source>
        <dbReference type="ARBA" id="ARBA00023008"/>
    </source>
</evidence>
<dbReference type="HAMAP" id="MF_00155">
    <property type="entry name" value="CtaG"/>
    <property type="match status" value="1"/>
</dbReference>
<organism evidence="12 13">
    <name type="scientific">Sandarakinorhabdus glacialis</name>
    <dbReference type="NCBI Taxonomy" id="1614636"/>
    <lineage>
        <taxon>Bacteria</taxon>
        <taxon>Pseudomonadati</taxon>
        <taxon>Pseudomonadota</taxon>
        <taxon>Alphaproteobacteria</taxon>
        <taxon>Sphingomonadales</taxon>
        <taxon>Sphingosinicellaceae</taxon>
        <taxon>Sandarakinorhabdus</taxon>
    </lineage>
</organism>
<dbReference type="FunFam" id="2.60.370.10:FF:000001">
    <property type="entry name" value="COX11 cytochrome c oxidase assembly homolog"/>
    <property type="match status" value="1"/>
</dbReference>
<dbReference type="InterPro" id="IPR007533">
    <property type="entry name" value="Cyt_c_oxidase_assmbl_CtaG"/>
</dbReference>
<reference evidence="12" key="1">
    <citation type="journal article" date="2014" name="Int. J. Syst. Evol. Microbiol.">
        <title>Complete genome sequence of Corynebacterium casei LMG S-19264T (=DSM 44701T), isolated from a smear-ripened cheese.</title>
        <authorList>
            <consortium name="US DOE Joint Genome Institute (JGI-PGF)"/>
            <person name="Walter F."/>
            <person name="Albersmeier A."/>
            <person name="Kalinowski J."/>
            <person name="Ruckert C."/>
        </authorList>
    </citation>
    <scope>NUCLEOTIDE SEQUENCE</scope>
    <source>
        <strain evidence="12">CGMCC 1.15519</strain>
    </source>
</reference>
<keyword evidence="8 10" id="KW-0186">Copper</keyword>
<evidence type="ECO:0000313" key="12">
    <source>
        <dbReference type="EMBL" id="GGE16085.1"/>
    </source>
</evidence>
<evidence type="ECO:0000256" key="1">
    <source>
        <dbReference type="ARBA" id="ARBA00004007"/>
    </source>
</evidence>
<comment type="function">
    <text evidence="1 10">Exerts its effect at some terminal stage of cytochrome c oxidase synthesis, probably by being involved in the insertion of the copper B into subunit I.</text>
</comment>
<evidence type="ECO:0000256" key="7">
    <source>
        <dbReference type="ARBA" id="ARBA00022989"/>
    </source>
</evidence>
<feature type="topological domain" description="Periplasmic" evidence="10">
    <location>
        <begin position="32"/>
        <end position="214"/>
    </location>
</feature>
<protein>
    <recommendedName>
        <fullName evidence="4 10">Cytochrome c oxidase assembly protein CtaG</fullName>
    </recommendedName>
</protein>
<evidence type="ECO:0000313" key="13">
    <source>
        <dbReference type="Proteomes" id="UP000635071"/>
    </source>
</evidence>
<name>A0A916ZVM2_9SPHN</name>
<dbReference type="GO" id="GO:0008535">
    <property type="term" value="P:respiratory chain complex IV assembly"/>
    <property type="evidence" value="ECO:0007669"/>
    <property type="project" value="UniProtKB-UniRule"/>
</dbReference>
<dbReference type="SUPFAM" id="SSF110111">
    <property type="entry name" value="Ctag/Cox11"/>
    <property type="match status" value="1"/>
</dbReference>
<dbReference type="PIRSF" id="PIRSF005413">
    <property type="entry name" value="COX11"/>
    <property type="match status" value="1"/>
</dbReference>
<comment type="similarity">
    <text evidence="3 10">Belongs to the COX11/CtaG family.</text>
</comment>
<keyword evidence="10" id="KW-1003">Cell membrane</keyword>
<keyword evidence="13" id="KW-1185">Reference proteome</keyword>
<evidence type="ECO:0000256" key="6">
    <source>
        <dbReference type="ARBA" id="ARBA00022968"/>
    </source>
</evidence>
<dbReference type="Proteomes" id="UP000635071">
    <property type="component" value="Unassembled WGS sequence"/>
</dbReference>